<keyword evidence="2" id="KW-1185">Reference proteome</keyword>
<gene>
    <name evidence="1" type="ORF">SS1G_07722</name>
</gene>
<evidence type="ECO:0000313" key="2">
    <source>
        <dbReference type="Proteomes" id="UP000001312"/>
    </source>
</evidence>
<dbReference type="GeneID" id="5487135"/>
<sequence>MPQGGIKGINMKFAIYCRMQCLQKTLTASFPK</sequence>
<organism evidence="1 2">
    <name type="scientific">Sclerotinia sclerotiorum (strain ATCC 18683 / 1980 / Ss-1)</name>
    <name type="common">White mold</name>
    <name type="synonym">Whetzelinia sclerotiorum</name>
    <dbReference type="NCBI Taxonomy" id="665079"/>
    <lineage>
        <taxon>Eukaryota</taxon>
        <taxon>Fungi</taxon>
        <taxon>Dikarya</taxon>
        <taxon>Ascomycota</taxon>
        <taxon>Pezizomycotina</taxon>
        <taxon>Leotiomycetes</taxon>
        <taxon>Helotiales</taxon>
        <taxon>Sclerotiniaceae</taxon>
        <taxon>Sclerotinia</taxon>
    </lineage>
</organism>
<dbReference type="AlphaFoldDB" id="A7EQW9"/>
<dbReference type="Proteomes" id="UP000001312">
    <property type="component" value="Unassembled WGS sequence"/>
</dbReference>
<dbReference type="EMBL" id="CH476630">
    <property type="protein sequence ID" value="EDN91861.1"/>
    <property type="molecule type" value="Genomic_DNA"/>
</dbReference>
<proteinExistence type="predicted"/>
<evidence type="ECO:0000313" key="1">
    <source>
        <dbReference type="EMBL" id="EDN91861.1"/>
    </source>
</evidence>
<dbReference type="KEGG" id="ssl:SS1G_07722"/>
<accession>A7EQW9</accession>
<protein>
    <submittedName>
        <fullName evidence="1">Uncharacterized protein</fullName>
    </submittedName>
</protein>
<dbReference type="RefSeq" id="XP_001591097.1">
    <property type="nucleotide sequence ID" value="XM_001591047.1"/>
</dbReference>
<dbReference type="InParanoid" id="A7EQW9"/>
<reference evidence="2" key="1">
    <citation type="journal article" date="2011" name="PLoS Genet.">
        <title>Genomic analysis of the necrotrophic fungal pathogens Sclerotinia sclerotiorum and Botrytis cinerea.</title>
        <authorList>
            <person name="Amselem J."/>
            <person name="Cuomo C.A."/>
            <person name="van Kan J.A."/>
            <person name="Viaud M."/>
            <person name="Benito E.P."/>
            <person name="Couloux A."/>
            <person name="Coutinho P.M."/>
            <person name="de Vries R.P."/>
            <person name="Dyer P.S."/>
            <person name="Fillinger S."/>
            <person name="Fournier E."/>
            <person name="Gout L."/>
            <person name="Hahn M."/>
            <person name="Kohn L."/>
            <person name="Lapalu N."/>
            <person name="Plummer K.M."/>
            <person name="Pradier J.M."/>
            <person name="Quevillon E."/>
            <person name="Sharon A."/>
            <person name="Simon A."/>
            <person name="ten Have A."/>
            <person name="Tudzynski B."/>
            <person name="Tudzynski P."/>
            <person name="Wincker P."/>
            <person name="Andrew M."/>
            <person name="Anthouard V."/>
            <person name="Beever R.E."/>
            <person name="Beffa R."/>
            <person name="Benoit I."/>
            <person name="Bouzid O."/>
            <person name="Brault B."/>
            <person name="Chen Z."/>
            <person name="Choquer M."/>
            <person name="Collemare J."/>
            <person name="Cotton P."/>
            <person name="Danchin E.G."/>
            <person name="Da Silva C."/>
            <person name="Gautier A."/>
            <person name="Giraud C."/>
            <person name="Giraud T."/>
            <person name="Gonzalez C."/>
            <person name="Grossetete S."/>
            <person name="Guldener U."/>
            <person name="Henrissat B."/>
            <person name="Howlett B.J."/>
            <person name="Kodira C."/>
            <person name="Kretschmer M."/>
            <person name="Lappartient A."/>
            <person name="Leroch M."/>
            <person name="Levis C."/>
            <person name="Mauceli E."/>
            <person name="Neuveglise C."/>
            <person name="Oeser B."/>
            <person name="Pearson M."/>
            <person name="Poulain J."/>
            <person name="Poussereau N."/>
            <person name="Quesneville H."/>
            <person name="Rascle C."/>
            <person name="Schumacher J."/>
            <person name="Segurens B."/>
            <person name="Sexton A."/>
            <person name="Silva E."/>
            <person name="Sirven C."/>
            <person name="Soanes D.M."/>
            <person name="Talbot N.J."/>
            <person name="Templeton M."/>
            <person name="Yandava C."/>
            <person name="Yarden O."/>
            <person name="Zeng Q."/>
            <person name="Rollins J.A."/>
            <person name="Lebrun M.H."/>
            <person name="Dickman M."/>
        </authorList>
    </citation>
    <scope>NUCLEOTIDE SEQUENCE [LARGE SCALE GENOMIC DNA]</scope>
    <source>
        <strain evidence="2">ATCC 18683 / 1980 / Ss-1</strain>
    </source>
</reference>
<name>A7EQW9_SCLS1</name>